<feature type="transmembrane region" description="Helical" evidence="3">
    <location>
        <begin position="941"/>
        <end position="967"/>
    </location>
</feature>
<comment type="caution">
    <text evidence="5">The sequence shown here is derived from an EMBL/GenBank/DDBJ whole genome shotgun (WGS) entry which is preliminary data.</text>
</comment>
<dbReference type="CDD" id="cd07302">
    <property type="entry name" value="CHD"/>
    <property type="match status" value="1"/>
</dbReference>
<dbReference type="PANTHER" id="PTHR43081">
    <property type="entry name" value="ADENYLATE CYCLASE, TERMINAL-DIFFERENTIATION SPECIFIC-RELATED"/>
    <property type="match status" value="1"/>
</dbReference>
<evidence type="ECO:0000256" key="3">
    <source>
        <dbReference type="SAM" id="Phobius"/>
    </source>
</evidence>
<dbReference type="Pfam" id="PF00211">
    <property type="entry name" value="Guanylate_cyc"/>
    <property type="match status" value="1"/>
</dbReference>
<reference evidence="5 6" key="1">
    <citation type="submission" date="2024-03" db="EMBL/GenBank/DDBJ databases">
        <title>The Acrasis kona genome and developmental transcriptomes reveal deep origins of eukaryotic multicellular pathways.</title>
        <authorList>
            <person name="Sheikh S."/>
            <person name="Fu C.-J."/>
            <person name="Brown M.W."/>
            <person name="Baldauf S.L."/>
        </authorList>
    </citation>
    <scope>NUCLEOTIDE SEQUENCE [LARGE SCALE GENOMIC DNA]</scope>
    <source>
        <strain evidence="5 6">ATCC MYA-3509</strain>
    </source>
</reference>
<dbReference type="InterPro" id="IPR029787">
    <property type="entry name" value="Nucleotide_cyclase"/>
</dbReference>
<keyword evidence="6" id="KW-1185">Reference proteome</keyword>
<name>A0AAW2Z232_9EUKA</name>
<dbReference type="GO" id="GO:0035556">
    <property type="term" value="P:intracellular signal transduction"/>
    <property type="evidence" value="ECO:0007669"/>
    <property type="project" value="InterPro"/>
</dbReference>
<dbReference type="InterPro" id="IPR050697">
    <property type="entry name" value="Adenylyl/Guanylyl_Cyclase_3/4"/>
</dbReference>
<dbReference type="EMBL" id="JAOPGA020000950">
    <property type="protein sequence ID" value="KAL0483327.1"/>
    <property type="molecule type" value="Genomic_DNA"/>
</dbReference>
<dbReference type="PANTHER" id="PTHR43081:SF1">
    <property type="entry name" value="ADENYLATE CYCLASE, TERMINAL-DIFFERENTIATION SPECIFIC"/>
    <property type="match status" value="1"/>
</dbReference>
<feature type="domain" description="Guanylate cyclase" evidence="4">
    <location>
        <begin position="984"/>
        <end position="1121"/>
    </location>
</feature>
<keyword evidence="3" id="KW-0472">Membrane</keyword>
<dbReference type="Pfam" id="PF13458">
    <property type="entry name" value="Peripla_BP_6"/>
    <property type="match status" value="1"/>
</dbReference>
<dbReference type="SMART" id="SM00044">
    <property type="entry name" value="CYCc"/>
    <property type="match status" value="1"/>
</dbReference>
<dbReference type="SUPFAM" id="SSF55073">
    <property type="entry name" value="Nucleotide cyclase"/>
    <property type="match status" value="1"/>
</dbReference>
<evidence type="ECO:0000256" key="1">
    <source>
        <dbReference type="ARBA" id="ARBA00022729"/>
    </source>
</evidence>
<keyword evidence="3" id="KW-0812">Transmembrane</keyword>
<evidence type="ECO:0000259" key="4">
    <source>
        <dbReference type="PROSITE" id="PS50125"/>
    </source>
</evidence>
<dbReference type="InterPro" id="IPR028082">
    <property type="entry name" value="Peripla_BP_I"/>
</dbReference>
<accession>A0AAW2Z232</accession>
<evidence type="ECO:0000256" key="2">
    <source>
        <dbReference type="SAM" id="MobiDB-lite"/>
    </source>
</evidence>
<dbReference type="GO" id="GO:0009190">
    <property type="term" value="P:cyclic nucleotide biosynthetic process"/>
    <property type="evidence" value="ECO:0007669"/>
    <property type="project" value="InterPro"/>
</dbReference>
<proteinExistence type="predicted"/>
<feature type="region of interest" description="Disordered" evidence="2">
    <location>
        <begin position="1319"/>
        <end position="1370"/>
    </location>
</feature>
<dbReference type="PROSITE" id="PS50125">
    <property type="entry name" value="GUANYLATE_CYCLASE_2"/>
    <property type="match status" value="1"/>
</dbReference>
<dbReference type="Proteomes" id="UP001431209">
    <property type="component" value="Unassembled WGS sequence"/>
</dbReference>
<keyword evidence="1" id="KW-0732">Signal</keyword>
<dbReference type="SUPFAM" id="SSF53822">
    <property type="entry name" value="Periplasmic binding protein-like I"/>
    <property type="match status" value="3"/>
</dbReference>
<evidence type="ECO:0000313" key="6">
    <source>
        <dbReference type="Proteomes" id="UP001431209"/>
    </source>
</evidence>
<organism evidence="5 6">
    <name type="scientific">Acrasis kona</name>
    <dbReference type="NCBI Taxonomy" id="1008807"/>
    <lineage>
        <taxon>Eukaryota</taxon>
        <taxon>Discoba</taxon>
        <taxon>Heterolobosea</taxon>
        <taxon>Tetramitia</taxon>
        <taxon>Eutetramitia</taxon>
        <taxon>Acrasidae</taxon>
        <taxon>Acrasis</taxon>
    </lineage>
</organism>
<evidence type="ECO:0000313" key="5">
    <source>
        <dbReference type="EMBL" id="KAL0483327.1"/>
    </source>
</evidence>
<dbReference type="Gene3D" id="3.30.70.1230">
    <property type="entry name" value="Nucleotide cyclase"/>
    <property type="match status" value="1"/>
</dbReference>
<protein>
    <submittedName>
        <fullName evidence="5">Adenylate cyclase</fullName>
    </submittedName>
</protein>
<sequence length="1370" mass="151688">MKLKASASFVRNTLDVEQALDPIAQSNPDVIIMIGTPEPLSKFITLVKRNSTYSVNSQNISFAAVSFTETTSFINLLGPYAEDVITSQVVPHPQNTTLKIVRDYQNAQLTINATAPFTFSALEGYISGRLVVFALQQSQKSYGPLNRTAFLDSFYTAQNCYLSGLVVGAFCDCSGGYALYPPNKDVCFCNQGMSAVWVTQIKNGSVVDIPSAYYDWEGSCFGFISVHISQPIIFGGSGSFLLQQTSDLRTGVLTAFSEYNSRGGFNGRLLQLYSVDYNGSISSTMDYSLDTLMDDGTIMGFVALSGTSFVEYQYNKLLSTKLPLIGSFTSTPYLFNTFNKNIINMRPSVVDELSSIVFFLSNELLVMNRTGLVYENIGLGFNNVNTYQNICSTLGWTNTSYMLTGKNTQEVCDLMALSDLQAIIIATHDATLMASFINCFKPKNPNMIFVGLSQIDVVRLSSLLNSLSNIYLSSFSPQPSDASSQLANLFVNSLNLYFPGSVPTPIMIYGYVVGRVIYTVLTNMQDSKADVTPESFINSLYSVSSFSVGGVSLGPYISTGPSSCNTGLRTMSIGTVNSAGNFTTLKSMSHSTCLYMPSQITMPIVLIRSAKNANDAYAAGINQAISEINAKGGIQGRLIKLSNLENYGDSSLLRYHVYNASSYKTAICFIGFDRDNEDFIVEQSKGNQIPFIGTRSGSSKLRTPYNKNIINMRSSLVDGASAAAKTLYSDLKFTQVATIWQSNSSYWTEAKNGFHRYANEILKVNDIKDFTISDNYLSTISSYQGVIIFADFSISDVISVSINNTNPNVTIVTMYDNAVPTLLNSKSNFYVSMPFPESTIDSGYNEAYILTYIINNALSEVTTVNYTSLMDALYRIQVFNIDGYPLGPIGPECVAGTCSDYCDCNQMAHQANVISSKNTFTLSFSSCGITFPIITYTFPPFYIVLIVVLTLILIIIIITAILGALYYKINKVNLSNAPKTGYMVLAFTDVQNSTKLWSQLGTDMSKALSVHNKVLRNLIKKYKGYEVKTQGDSFMVAFEDPKKAVEWALHSQKDLLYAEWPPCVMQTFDCRIEWDEYESVLFRGPRVRMGLHYGYAERVYDVVTKRYDYFGNTVNCAARVESQAKGGQIYISEDLLDRVKNDIDMIDVEQYSCMLQETRLLSNNELNGLIGETFQLSQATSQASFDVVQQNQADLPNLDDLYAKPYLPNLPRDNKLNEAILYRLKGSFLLKGISGNVNLYEVMSENLVERDYDTKKSNHSSRRSSISAFESSNQQLSKYVMQKSDGPENVAQQHIQLHQMYRLLQADKKLGVRFSHVDGTSSLPLTPATPPVNNKDYMDGASPARRFSQTSPDVQSNESHVSINSADNLV</sequence>
<feature type="compositionally biased region" description="Polar residues" evidence="2">
    <location>
        <begin position="1347"/>
        <end position="1370"/>
    </location>
</feature>
<gene>
    <name evidence="5" type="ORF">AKO1_014700</name>
</gene>
<dbReference type="InterPro" id="IPR001054">
    <property type="entry name" value="A/G_cyclase"/>
</dbReference>
<keyword evidence="3" id="KW-1133">Transmembrane helix</keyword>
<dbReference type="Gene3D" id="3.40.50.2300">
    <property type="match status" value="6"/>
</dbReference>
<dbReference type="InterPro" id="IPR028081">
    <property type="entry name" value="Leu-bd"/>
</dbReference>